<proteinExistence type="predicted"/>
<gene>
    <name evidence="1" type="ORF">QN277_026917</name>
</gene>
<accession>A0AAE1MIC0</accession>
<protein>
    <submittedName>
        <fullName evidence="1">Uncharacterized protein</fullName>
    </submittedName>
</protein>
<name>A0AAE1MIC0_9FABA</name>
<dbReference type="InterPro" id="IPR007493">
    <property type="entry name" value="DUF538"/>
</dbReference>
<dbReference type="Proteomes" id="UP001293593">
    <property type="component" value="Unassembled WGS sequence"/>
</dbReference>
<reference evidence="1" key="1">
    <citation type="submission" date="2023-10" db="EMBL/GenBank/DDBJ databases">
        <title>Chromosome-level genome of the transformable northern wattle, Acacia crassicarpa.</title>
        <authorList>
            <person name="Massaro I."/>
            <person name="Sinha N.R."/>
            <person name="Poethig S."/>
            <person name="Leichty A.R."/>
        </authorList>
    </citation>
    <scope>NUCLEOTIDE SEQUENCE</scope>
    <source>
        <strain evidence="1">Acra3RX</strain>
        <tissue evidence="1">Leaf</tissue>
    </source>
</reference>
<dbReference type="InterPro" id="IPR036758">
    <property type="entry name" value="At5g01610-like"/>
</dbReference>
<evidence type="ECO:0000313" key="1">
    <source>
        <dbReference type="EMBL" id="KAK4265930.1"/>
    </source>
</evidence>
<dbReference type="Pfam" id="PF04398">
    <property type="entry name" value="DUF538"/>
    <property type="match status" value="1"/>
</dbReference>
<dbReference type="PANTHER" id="PTHR31676">
    <property type="entry name" value="T31J12.3 PROTEIN-RELATED"/>
    <property type="match status" value="1"/>
</dbReference>
<organism evidence="1 2">
    <name type="scientific">Acacia crassicarpa</name>
    <name type="common">northern wattle</name>
    <dbReference type="NCBI Taxonomy" id="499986"/>
    <lineage>
        <taxon>Eukaryota</taxon>
        <taxon>Viridiplantae</taxon>
        <taxon>Streptophyta</taxon>
        <taxon>Embryophyta</taxon>
        <taxon>Tracheophyta</taxon>
        <taxon>Spermatophyta</taxon>
        <taxon>Magnoliopsida</taxon>
        <taxon>eudicotyledons</taxon>
        <taxon>Gunneridae</taxon>
        <taxon>Pentapetalae</taxon>
        <taxon>rosids</taxon>
        <taxon>fabids</taxon>
        <taxon>Fabales</taxon>
        <taxon>Fabaceae</taxon>
        <taxon>Caesalpinioideae</taxon>
        <taxon>mimosoid clade</taxon>
        <taxon>Acacieae</taxon>
        <taxon>Acacia</taxon>
    </lineage>
</organism>
<evidence type="ECO:0000313" key="2">
    <source>
        <dbReference type="Proteomes" id="UP001293593"/>
    </source>
</evidence>
<dbReference type="Gene3D" id="2.30.240.10">
    <property type="entry name" value="At5g01610-like"/>
    <property type="match status" value="1"/>
</dbReference>
<sequence>MSLVTKELKAKAEVYYGGQVCRERFSLLLAEMGLPDGLLTTTFDLEQENNIIEECGFVKEIGFVWLKLKEKKEHRFDNILVCFDTEVTAFLEPNKIKNLRGVKARDFLIWFTLIEIYVRDPPHPPEGSVITFKSLVGLSMSFPVSLFKSDSKEDEELIKEASQTRMVQKWRETTIRL</sequence>
<dbReference type="SUPFAM" id="SSF141562">
    <property type="entry name" value="At5g01610-like"/>
    <property type="match status" value="1"/>
</dbReference>
<dbReference type="AlphaFoldDB" id="A0AAE1MIC0"/>
<keyword evidence="2" id="KW-1185">Reference proteome</keyword>
<comment type="caution">
    <text evidence="1">The sequence shown here is derived from an EMBL/GenBank/DDBJ whole genome shotgun (WGS) entry which is preliminary data.</text>
</comment>
<dbReference type="EMBL" id="JAWXYG010000008">
    <property type="protein sequence ID" value="KAK4265930.1"/>
    <property type="molecule type" value="Genomic_DNA"/>
</dbReference>
<dbReference type="PANTHER" id="PTHR31676:SF73">
    <property type="entry name" value="SIMILARITY TO UNKNOWN PROTEIN"/>
    <property type="match status" value="1"/>
</dbReference>